<name>A0A4P9WST7_9FUNG</name>
<evidence type="ECO:0000313" key="3">
    <source>
        <dbReference type="Proteomes" id="UP000268535"/>
    </source>
</evidence>
<feature type="region of interest" description="Disordered" evidence="1">
    <location>
        <begin position="207"/>
        <end position="237"/>
    </location>
</feature>
<organism evidence="2 3">
    <name type="scientific">Caulochytrium protostelioides</name>
    <dbReference type="NCBI Taxonomy" id="1555241"/>
    <lineage>
        <taxon>Eukaryota</taxon>
        <taxon>Fungi</taxon>
        <taxon>Fungi incertae sedis</taxon>
        <taxon>Chytridiomycota</taxon>
        <taxon>Chytridiomycota incertae sedis</taxon>
        <taxon>Chytridiomycetes</taxon>
        <taxon>Caulochytriales</taxon>
        <taxon>Caulochytriaceae</taxon>
        <taxon>Caulochytrium</taxon>
    </lineage>
</organism>
<dbReference type="Proteomes" id="UP000268535">
    <property type="component" value="Unassembled WGS sequence"/>
</dbReference>
<accession>A0A4P9WST7</accession>
<feature type="compositionally biased region" description="Basic residues" evidence="1">
    <location>
        <begin position="146"/>
        <end position="176"/>
    </location>
</feature>
<feature type="compositionally biased region" description="Basic residues" evidence="1">
    <location>
        <begin position="39"/>
        <end position="48"/>
    </location>
</feature>
<protein>
    <submittedName>
        <fullName evidence="2">Uncharacterized protein</fullName>
    </submittedName>
</protein>
<dbReference type="AlphaFoldDB" id="A0A4P9WST7"/>
<sequence>MRGGGLDPRRGLRRASQHVTLVDRGEAARRAPPRMGVRGGRRGRRRRGSGSGSGIGIGSGSSSRGRRRRRGRLVLREGQVAEVAERRVEVHQGFGRHAHAWSGADGPGRGTAVAPERLVRVRGGIGSRGRGAGHGDVHRWAAGGPRRGRGRLRHRGRARRRGRGHGGGRRLGKRGARGGGHAASEACRGAACHVIRTDNDRWSTRIRGGVSDRRAASGEPAKVKAMGSVGDGVVDSR</sequence>
<gene>
    <name evidence="2" type="ORF">CAUPRSCDRAFT_12072</name>
</gene>
<feature type="compositionally biased region" description="Gly residues" evidence="1">
    <location>
        <begin position="49"/>
        <end position="59"/>
    </location>
</feature>
<reference evidence="3" key="1">
    <citation type="journal article" date="2018" name="Nat. Microbiol.">
        <title>Leveraging single-cell genomics to expand the fungal tree of life.</title>
        <authorList>
            <person name="Ahrendt S.R."/>
            <person name="Quandt C.A."/>
            <person name="Ciobanu D."/>
            <person name="Clum A."/>
            <person name="Salamov A."/>
            <person name="Andreopoulos B."/>
            <person name="Cheng J.F."/>
            <person name="Woyke T."/>
            <person name="Pelin A."/>
            <person name="Henrissat B."/>
            <person name="Reynolds N.K."/>
            <person name="Benny G.L."/>
            <person name="Smith M.E."/>
            <person name="James T.Y."/>
            <person name="Grigoriev I.V."/>
        </authorList>
    </citation>
    <scope>NUCLEOTIDE SEQUENCE [LARGE SCALE GENOMIC DNA]</scope>
    <source>
        <strain evidence="3">ATCC 52028</strain>
    </source>
</reference>
<dbReference type="EMBL" id="ML010188">
    <property type="protein sequence ID" value="RKO96234.1"/>
    <property type="molecule type" value="Genomic_DNA"/>
</dbReference>
<evidence type="ECO:0000256" key="1">
    <source>
        <dbReference type="SAM" id="MobiDB-lite"/>
    </source>
</evidence>
<feature type="region of interest" description="Disordered" evidence="1">
    <location>
        <begin position="1"/>
        <end position="73"/>
    </location>
</feature>
<feature type="compositionally biased region" description="Basic residues" evidence="1">
    <location>
        <begin position="64"/>
        <end position="73"/>
    </location>
</feature>
<proteinExistence type="predicted"/>
<feature type="region of interest" description="Disordered" evidence="1">
    <location>
        <begin position="124"/>
        <end position="185"/>
    </location>
</feature>
<evidence type="ECO:0000313" key="2">
    <source>
        <dbReference type="EMBL" id="RKO96234.1"/>
    </source>
</evidence>